<reference evidence="7" key="2">
    <citation type="submission" date="2023-05" db="EMBL/GenBank/DDBJ databases">
        <authorList>
            <person name="Fouks B."/>
        </authorList>
    </citation>
    <scope>NUCLEOTIDE SEQUENCE</scope>
    <source>
        <strain evidence="7">Stay&amp;Tobe</strain>
        <tissue evidence="7">Testes</tissue>
    </source>
</reference>
<dbReference type="Pfam" id="PF00135">
    <property type="entry name" value="COesterase"/>
    <property type="match status" value="1"/>
</dbReference>
<keyword evidence="8" id="KW-1185">Reference proteome</keyword>
<dbReference type="GO" id="GO:0052689">
    <property type="term" value="F:carboxylic ester hydrolase activity"/>
    <property type="evidence" value="ECO:0007669"/>
    <property type="project" value="UniProtKB-KW"/>
</dbReference>
<accession>A0AAD8EFI0</accession>
<dbReference type="Proteomes" id="UP001233999">
    <property type="component" value="Unassembled WGS sequence"/>
</dbReference>
<dbReference type="InterPro" id="IPR029058">
    <property type="entry name" value="AB_hydrolase_fold"/>
</dbReference>
<dbReference type="PROSITE" id="PS00941">
    <property type="entry name" value="CARBOXYLESTERASE_B_2"/>
    <property type="match status" value="1"/>
</dbReference>
<dbReference type="InterPro" id="IPR002018">
    <property type="entry name" value="CarbesteraseB"/>
</dbReference>
<evidence type="ECO:0000313" key="7">
    <source>
        <dbReference type="EMBL" id="KAJ9588463.1"/>
    </source>
</evidence>
<keyword evidence="3 5" id="KW-0378">Hydrolase</keyword>
<organism evidence="7 8">
    <name type="scientific">Diploptera punctata</name>
    <name type="common">Pacific beetle cockroach</name>
    <dbReference type="NCBI Taxonomy" id="6984"/>
    <lineage>
        <taxon>Eukaryota</taxon>
        <taxon>Metazoa</taxon>
        <taxon>Ecdysozoa</taxon>
        <taxon>Arthropoda</taxon>
        <taxon>Hexapoda</taxon>
        <taxon>Insecta</taxon>
        <taxon>Pterygota</taxon>
        <taxon>Neoptera</taxon>
        <taxon>Polyneoptera</taxon>
        <taxon>Dictyoptera</taxon>
        <taxon>Blattodea</taxon>
        <taxon>Blaberoidea</taxon>
        <taxon>Blaberidae</taxon>
        <taxon>Diplopterinae</taxon>
        <taxon>Diploptera</taxon>
    </lineage>
</organism>
<dbReference type="InterPro" id="IPR019819">
    <property type="entry name" value="Carboxylesterase_B_CS"/>
</dbReference>
<dbReference type="AlphaFoldDB" id="A0AAD8EFI0"/>
<comment type="similarity">
    <text evidence="1 5">Belongs to the type-B carboxylesterase/lipase family.</text>
</comment>
<evidence type="ECO:0000256" key="2">
    <source>
        <dbReference type="ARBA" id="ARBA00022487"/>
    </source>
</evidence>
<proteinExistence type="inferred from homology"/>
<name>A0AAD8EFI0_DIPPU</name>
<evidence type="ECO:0000256" key="4">
    <source>
        <dbReference type="ARBA" id="ARBA00023180"/>
    </source>
</evidence>
<evidence type="ECO:0000256" key="1">
    <source>
        <dbReference type="ARBA" id="ARBA00005964"/>
    </source>
</evidence>
<evidence type="ECO:0000313" key="8">
    <source>
        <dbReference type="Proteomes" id="UP001233999"/>
    </source>
</evidence>
<dbReference type="EMBL" id="JASPKZ010005681">
    <property type="protein sequence ID" value="KAJ9588463.1"/>
    <property type="molecule type" value="Genomic_DNA"/>
</dbReference>
<reference evidence="7" key="1">
    <citation type="journal article" date="2023" name="IScience">
        <title>Live-bearing cockroach genome reveals convergent evolutionary mechanisms linked to viviparity in insects and beyond.</title>
        <authorList>
            <person name="Fouks B."/>
            <person name="Harrison M.C."/>
            <person name="Mikhailova A.A."/>
            <person name="Marchal E."/>
            <person name="English S."/>
            <person name="Carruthers M."/>
            <person name="Jennings E.C."/>
            <person name="Chiamaka E.L."/>
            <person name="Frigard R.A."/>
            <person name="Pippel M."/>
            <person name="Attardo G.M."/>
            <person name="Benoit J.B."/>
            <person name="Bornberg-Bauer E."/>
            <person name="Tobe S.S."/>
        </authorList>
    </citation>
    <scope>NUCLEOTIDE SEQUENCE</scope>
    <source>
        <strain evidence="7">Stay&amp;Tobe</strain>
    </source>
</reference>
<feature type="domain" description="Carboxylesterase type B" evidence="6">
    <location>
        <begin position="55"/>
        <end position="498"/>
    </location>
</feature>
<dbReference type="PROSITE" id="PS00122">
    <property type="entry name" value="CARBOXYLESTERASE_B_1"/>
    <property type="match status" value="1"/>
</dbReference>
<evidence type="ECO:0000256" key="3">
    <source>
        <dbReference type="ARBA" id="ARBA00022801"/>
    </source>
</evidence>
<keyword evidence="4" id="KW-0325">Glycoprotein</keyword>
<dbReference type="PANTHER" id="PTHR43142">
    <property type="entry name" value="CARBOXYLIC ESTER HYDROLASE"/>
    <property type="match status" value="1"/>
</dbReference>
<dbReference type="SUPFAM" id="SSF53474">
    <property type="entry name" value="alpha/beta-Hydrolases"/>
    <property type="match status" value="1"/>
</dbReference>
<dbReference type="Gene3D" id="3.40.50.1820">
    <property type="entry name" value="alpha/beta hydrolase"/>
    <property type="match status" value="1"/>
</dbReference>
<evidence type="ECO:0000259" key="6">
    <source>
        <dbReference type="Pfam" id="PF00135"/>
    </source>
</evidence>
<comment type="caution">
    <text evidence="7">The sequence shown here is derived from an EMBL/GenBank/DDBJ whole genome shotgun (WGS) entry which is preliminary data.</text>
</comment>
<dbReference type="EC" id="3.1.1.-" evidence="5"/>
<sequence length="565" mass="62694">MICSITYPGSLFKPVGGTYSHKMTDNTKNISKLRIFVCIILNVSYLNFSECSNNLVVEVQQGKLQGMSLTSLRSQNEYFGFMGIPYAKPPTGKLRFKAPQPARSWPGILNATKEGNICIQMSFLNPVLEGKEDCLFINVYTPQLPNSGNITKVMPVMVWIHGGTFNSGSGNRLMQGPDYLVDDGVVVVTFNYRLGALGFLSLESKEVPGNAGMKDQVMALKWVQQNIAKFGGDPMNVTIFGQSAGGASVYYHMLSPMSEGLFQKAISQSGSVLCPWAYTRTARRAAFQLGAALGKNTTSDDVLLDFLRGLAPEKIVQGVKGNLLPEEERDPLGFSLPFVPTKEGVYEDGEEVFLPGTCSHEGYLIYYVSELSDVTLDDLSADPSQLVLPAIYSRNDKNKTLEIGNSIKSFYFGYNNISNDTLQDFIKLTTDLYFKYPIYNTAKLHASVSTSPVFMYQFAFDGQYGYGKSSLGFEGMPAEGAMHGEELGYLFAVEYLTECGFPISKFRRFKDARRSLWRNVGELQASRPRPITRIKLLHDHLTNSGRESLKNHNSFLIDNELSLLV</sequence>
<evidence type="ECO:0000256" key="5">
    <source>
        <dbReference type="RuleBase" id="RU361235"/>
    </source>
</evidence>
<dbReference type="InterPro" id="IPR019826">
    <property type="entry name" value="Carboxylesterase_B_AS"/>
</dbReference>
<protein>
    <recommendedName>
        <fullName evidence="5">Carboxylic ester hydrolase</fullName>
        <ecNumber evidence="5">3.1.1.-</ecNumber>
    </recommendedName>
</protein>
<dbReference type="PANTHER" id="PTHR43142:SF1">
    <property type="entry name" value="CARBOXYLIC ESTER HYDROLASE"/>
    <property type="match status" value="1"/>
</dbReference>
<gene>
    <name evidence="7" type="ORF">L9F63_018196</name>
</gene>
<keyword evidence="2" id="KW-0719">Serine esterase</keyword>